<protein>
    <submittedName>
        <fullName evidence="2">Uncharacterized protein</fullName>
    </submittedName>
</protein>
<feature type="compositionally biased region" description="Pro residues" evidence="1">
    <location>
        <begin position="1"/>
        <end position="22"/>
    </location>
</feature>
<dbReference type="OrthoDB" id="3548607at2759"/>
<dbReference type="InParanoid" id="A0A0C3D8M7"/>
<feature type="region of interest" description="Disordered" evidence="1">
    <location>
        <begin position="53"/>
        <end position="153"/>
    </location>
</feature>
<feature type="compositionally biased region" description="Basic and acidic residues" evidence="1">
    <location>
        <begin position="120"/>
        <end position="129"/>
    </location>
</feature>
<reference evidence="2 3" key="1">
    <citation type="submission" date="2014-04" db="EMBL/GenBank/DDBJ databases">
        <authorList>
            <consortium name="DOE Joint Genome Institute"/>
            <person name="Kuo A."/>
            <person name="Martino E."/>
            <person name="Perotto S."/>
            <person name="Kohler A."/>
            <person name="Nagy L.G."/>
            <person name="Floudas D."/>
            <person name="Copeland A."/>
            <person name="Barry K.W."/>
            <person name="Cichocki N."/>
            <person name="Veneault-Fourrey C."/>
            <person name="LaButti K."/>
            <person name="Lindquist E.A."/>
            <person name="Lipzen A."/>
            <person name="Lundell T."/>
            <person name="Morin E."/>
            <person name="Murat C."/>
            <person name="Sun H."/>
            <person name="Tunlid A."/>
            <person name="Henrissat B."/>
            <person name="Grigoriev I.V."/>
            <person name="Hibbett D.S."/>
            <person name="Martin F."/>
            <person name="Nordberg H.P."/>
            <person name="Cantor M.N."/>
            <person name="Hua S.X."/>
        </authorList>
    </citation>
    <scope>NUCLEOTIDE SEQUENCE [LARGE SCALE GENOMIC DNA]</scope>
    <source>
        <strain evidence="2 3">Zn</strain>
    </source>
</reference>
<dbReference type="PANTHER" id="PTHR46411">
    <property type="entry name" value="FAMILY ATPASE, PUTATIVE-RELATED"/>
    <property type="match status" value="1"/>
</dbReference>
<evidence type="ECO:0000313" key="2">
    <source>
        <dbReference type="EMBL" id="KIM98277.1"/>
    </source>
</evidence>
<dbReference type="AlphaFoldDB" id="A0A0C3D8M7"/>
<feature type="region of interest" description="Disordered" evidence="1">
    <location>
        <begin position="1"/>
        <end position="32"/>
    </location>
</feature>
<sequence length="536" mass="60884">MDLPPPPQPVPMYRPPPPPGSPPALLVNPTISQDRTLGATVIEESNLKSLDRELKNLSLKSDSNIPQPQPPRPVSQTFMRGRSHSRSKRRSRRSPDEYSSGSGSSGRSRNRRFPLNARGKLRELEDEARLGAGPLRSPDATGTEDQESLHNANLLPNAAVINRMVRPLTTQEQDLVEHLQLDTESKDTDSSSNSSTDYSSYNDDSEDEDLENIAPSSSTIVEDNHIPESIEPKAEVVTALWNDARQYRILCAIECTSDRPLDHHFSITYEDIPFKSQDGDIVSRHLSGHFPIKSVERYLETTGKCDFIVYRVYFCDKPGQEAARYRPTVFPKVGDKRGYDEHIVITSERLEYSLSNAALCTPSETTIAELEDSMEDNIVMTTPYRFIYHHRTALADYAHTASPATRGKILALLRYVEAVAGKKHKRADELFSRGVADRSSLEFLSRPEEVQLVSSEDGGHYAIVRSSWTDIRGWNWDYDGNFFRRRTATQRKRLRHNPLESKIVPIQDLDEYPIKYAPESIRQKLYERGQKFWALR</sequence>
<gene>
    <name evidence="2" type="ORF">OIDMADRAFT_181735</name>
</gene>
<organism evidence="2 3">
    <name type="scientific">Oidiodendron maius (strain Zn)</name>
    <dbReference type="NCBI Taxonomy" id="913774"/>
    <lineage>
        <taxon>Eukaryota</taxon>
        <taxon>Fungi</taxon>
        <taxon>Dikarya</taxon>
        <taxon>Ascomycota</taxon>
        <taxon>Pezizomycotina</taxon>
        <taxon>Leotiomycetes</taxon>
        <taxon>Leotiomycetes incertae sedis</taxon>
        <taxon>Myxotrichaceae</taxon>
        <taxon>Oidiodendron</taxon>
    </lineage>
</organism>
<dbReference type="Proteomes" id="UP000054321">
    <property type="component" value="Unassembled WGS sequence"/>
</dbReference>
<evidence type="ECO:0000313" key="3">
    <source>
        <dbReference type="Proteomes" id="UP000054321"/>
    </source>
</evidence>
<keyword evidence="3" id="KW-1185">Reference proteome</keyword>
<accession>A0A0C3D8M7</accession>
<feature type="compositionally biased region" description="Basic residues" evidence="1">
    <location>
        <begin position="81"/>
        <end position="92"/>
    </location>
</feature>
<evidence type="ECO:0000256" key="1">
    <source>
        <dbReference type="SAM" id="MobiDB-lite"/>
    </source>
</evidence>
<dbReference type="STRING" id="913774.A0A0C3D8M7"/>
<dbReference type="EMBL" id="KN832880">
    <property type="protein sequence ID" value="KIM98277.1"/>
    <property type="molecule type" value="Genomic_DNA"/>
</dbReference>
<feature type="compositionally biased region" description="Low complexity" evidence="1">
    <location>
        <begin position="190"/>
        <end position="202"/>
    </location>
</feature>
<reference evidence="3" key="2">
    <citation type="submission" date="2015-01" db="EMBL/GenBank/DDBJ databases">
        <title>Evolutionary Origins and Diversification of the Mycorrhizal Mutualists.</title>
        <authorList>
            <consortium name="DOE Joint Genome Institute"/>
            <consortium name="Mycorrhizal Genomics Consortium"/>
            <person name="Kohler A."/>
            <person name="Kuo A."/>
            <person name="Nagy L.G."/>
            <person name="Floudas D."/>
            <person name="Copeland A."/>
            <person name="Barry K.W."/>
            <person name="Cichocki N."/>
            <person name="Veneault-Fourrey C."/>
            <person name="LaButti K."/>
            <person name="Lindquist E.A."/>
            <person name="Lipzen A."/>
            <person name="Lundell T."/>
            <person name="Morin E."/>
            <person name="Murat C."/>
            <person name="Riley R."/>
            <person name="Ohm R."/>
            <person name="Sun H."/>
            <person name="Tunlid A."/>
            <person name="Henrissat B."/>
            <person name="Grigoriev I.V."/>
            <person name="Hibbett D.S."/>
            <person name="Martin F."/>
        </authorList>
    </citation>
    <scope>NUCLEOTIDE SEQUENCE [LARGE SCALE GENOMIC DNA]</scope>
    <source>
        <strain evidence="3">Zn</strain>
    </source>
</reference>
<dbReference type="HOGENOM" id="CLU_508143_0_0_1"/>
<dbReference type="PANTHER" id="PTHR46411:SF2">
    <property type="entry name" value="AAA+ ATPASE DOMAIN-CONTAINING PROTEIN"/>
    <property type="match status" value="1"/>
</dbReference>
<feature type="region of interest" description="Disordered" evidence="1">
    <location>
        <begin position="181"/>
        <end position="211"/>
    </location>
</feature>
<name>A0A0C3D8M7_OIDMZ</name>
<proteinExistence type="predicted"/>